<accession>A0AAD7GY84</accession>
<evidence type="ECO:0000313" key="1">
    <source>
        <dbReference type="EMBL" id="KAJ7707660.1"/>
    </source>
</evidence>
<evidence type="ECO:0000313" key="2">
    <source>
        <dbReference type="Proteomes" id="UP001221757"/>
    </source>
</evidence>
<reference evidence="1" key="1">
    <citation type="submission" date="2023-03" db="EMBL/GenBank/DDBJ databases">
        <title>Massive genome expansion in bonnet fungi (Mycena s.s.) driven by repeated elements and novel gene families across ecological guilds.</title>
        <authorList>
            <consortium name="Lawrence Berkeley National Laboratory"/>
            <person name="Harder C.B."/>
            <person name="Miyauchi S."/>
            <person name="Viragh M."/>
            <person name="Kuo A."/>
            <person name="Thoen E."/>
            <person name="Andreopoulos B."/>
            <person name="Lu D."/>
            <person name="Skrede I."/>
            <person name="Drula E."/>
            <person name="Henrissat B."/>
            <person name="Morin E."/>
            <person name="Kohler A."/>
            <person name="Barry K."/>
            <person name="LaButti K."/>
            <person name="Morin E."/>
            <person name="Salamov A."/>
            <person name="Lipzen A."/>
            <person name="Mereny Z."/>
            <person name="Hegedus B."/>
            <person name="Baldrian P."/>
            <person name="Stursova M."/>
            <person name="Weitz H."/>
            <person name="Taylor A."/>
            <person name="Grigoriev I.V."/>
            <person name="Nagy L.G."/>
            <person name="Martin F."/>
            <person name="Kauserud H."/>
        </authorList>
    </citation>
    <scope>NUCLEOTIDE SEQUENCE</scope>
    <source>
        <strain evidence="1">CBHHK067</strain>
    </source>
</reference>
<gene>
    <name evidence="1" type="ORF">B0H17DRAFT_1033474</name>
</gene>
<protein>
    <submittedName>
        <fullName evidence="1">Uncharacterized protein</fullName>
    </submittedName>
</protein>
<sequence length="158" mass="18112">MSYPIHILSSPCVPYVIGYSLNYAQMLQLAPRLCTPEELNLVPDHPEVALNQHLVSGKIQQAFLPYKEADGLVYYLWIKGVLPSFSGKKPTFIIPPVDLKVYPDLAGLGHVKRRCIIWPIYLALPTWFYPRLTTFTQMQLEKQKKKQQQQELEATNNA</sequence>
<comment type="caution">
    <text evidence="1">The sequence shown here is derived from an EMBL/GenBank/DDBJ whole genome shotgun (WGS) entry which is preliminary data.</text>
</comment>
<proteinExistence type="predicted"/>
<dbReference type="Proteomes" id="UP001221757">
    <property type="component" value="Unassembled WGS sequence"/>
</dbReference>
<name>A0AAD7GY84_MYCRO</name>
<keyword evidence="2" id="KW-1185">Reference proteome</keyword>
<dbReference type="EMBL" id="JARKIE010000005">
    <property type="protein sequence ID" value="KAJ7707660.1"/>
    <property type="molecule type" value="Genomic_DNA"/>
</dbReference>
<dbReference type="AlphaFoldDB" id="A0AAD7GY84"/>
<organism evidence="1 2">
    <name type="scientific">Mycena rosella</name>
    <name type="common">Pink bonnet</name>
    <name type="synonym">Agaricus rosellus</name>
    <dbReference type="NCBI Taxonomy" id="1033263"/>
    <lineage>
        <taxon>Eukaryota</taxon>
        <taxon>Fungi</taxon>
        <taxon>Dikarya</taxon>
        <taxon>Basidiomycota</taxon>
        <taxon>Agaricomycotina</taxon>
        <taxon>Agaricomycetes</taxon>
        <taxon>Agaricomycetidae</taxon>
        <taxon>Agaricales</taxon>
        <taxon>Marasmiineae</taxon>
        <taxon>Mycenaceae</taxon>
        <taxon>Mycena</taxon>
    </lineage>
</organism>